<dbReference type="OrthoDB" id="242612at2"/>
<evidence type="ECO:0000313" key="2">
    <source>
        <dbReference type="Proteomes" id="UP000076630"/>
    </source>
</evidence>
<dbReference type="EMBL" id="LQNU01000035">
    <property type="protein sequence ID" value="KZE83784.1"/>
    <property type="molecule type" value="Genomic_DNA"/>
</dbReference>
<accession>A0A161SCC8</accession>
<proteinExistence type="predicted"/>
<sequence>MFKPTIAGTYQFQAKSNNSGTPYKDSEIVTVTITEPTKKTITLKNTPYRADNAILKIKRINSKDKNGNNNVTDKLVRLDNTYYNEYVLEVNNKGEHFIENLIEITFLVVNKSIKHNNEVITDYGQRVYPTALTEIVLTQVISHNKPSTRITTFDQLRESDLLVFYKIDIPNDNSQVITKSYFEFNLNDMGIDYAGDLNFTEFIEQ</sequence>
<protein>
    <submittedName>
        <fullName evidence="1">Uncharacterized protein</fullName>
    </submittedName>
</protein>
<dbReference type="RefSeq" id="WP_038986595.1">
    <property type="nucleotide sequence ID" value="NZ_JACAJP010000010.1"/>
</dbReference>
<reference evidence="1 2" key="1">
    <citation type="submission" date="2016-01" db="EMBL/GenBank/DDBJ databases">
        <title>Whole genome sequencing of Myroides marinus L41.</title>
        <authorList>
            <person name="Hong K.W."/>
        </authorList>
    </citation>
    <scope>NUCLEOTIDE SEQUENCE [LARGE SCALE GENOMIC DNA]</scope>
    <source>
        <strain evidence="1 2">L41</strain>
    </source>
</reference>
<dbReference type="Proteomes" id="UP000076630">
    <property type="component" value="Unassembled WGS sequence"/>
</dbReference>
<evidence type="ECO:0000313" key="1">
    <source>
        <dbReference type="EMBL" id="KZE83784.1"/>
    </source>
</evidence>
<comment type="caution">
    <text evidence="1">The sequence shown here is derived from an EMBL/GenBank/DDBJ whole genome shotgun (WGS) entry which is preliminary data.</text>
</comment>
<keyword evidence="2" id="KW-1185">Reference proteome</keyword>
<gene>
    <name evidence="1" type="ORF">AV926_03740</name>
</gene>
<dbReference type="AlphaFoldDB" id="A0A161SCC8"/>
<name>A0A161SCC8_9FLAO</name>
<organism evidence="1 2">
    <name type="scientific">Myroides marinus</name>
    <dbReference type="NCBI Taxonomy" id="703342"/>
    <lineage>
        <taxon>Bacteria</taxon>
        <taxon>Pseudomonadati</taxon>
        <taxon>Bacteroidota</taxon>
        <taxon>Flavobacteriia</taxon>
        <taxon>Flavobacteriales</taxon>
        <taxon>Flavobacteriaceae</taxon>
        <taxon>Myroides</taxon>
    </lineage>
</organism>